<keyword evidence="5 6" id="KW-0664">Pyridoxine biosynthesis</keyword>
<feature type="domain" description="Pyridoxamine 5'-phosphate oxidase N-terminal" evidence="8">
    <location>
        <begin position="33"/>
        <end position="154"/>
    </location>
</feature>
<dbReference type="PATRIC" id="fig|1076.23.peg.3715"/>
<comment type="subunit">
    <text evidence="6">Homodimer.</text>
</comment>
<comment type="pathway">
    <text evidence="6">Cofactor metabolism; pyridoxal 5'-phosphate salvage; pyridoxal 5'-phosphate from pyridoxamine 5'-phosphate: step 1/1.</text>
</comment>
<proteinExistence type="inferred from homology"/>
<feature type="binding site" evidence="6 7">
    <location>
        <position position="104"/>
    </location>
    <ligand>
        <name>FMN</name>
        <dbReference type="ChEBI" id="CHEBI:58210"/>
    </ligand>
</feature>
<dbReference type="Pfam" id="PF01243">
    <property type="entry name" value="PNPOx_N"/>
    <property type="match status" value="1"/>
</dbReference>
<dbReference type="NCBIfam" id="TIGR00558">
    <property type="entry name" value="pdxH"/>
    <property type="match status" value="1"/>
</dbReference>
<feature type="domain" description="Pyridoxine 5'-phosphate oxidase dimerisation C-terminal" evidence="9">
    <location>
        <begin position="171"/>
        <end position="213"/>
    </location>
</feature>
<comment type="caution">
    <text evidence="6">Lacks conserved residue(s) required for the propagation of feature annotation.</text>
</comment>
<gene>
    <name evidence="6" type="primary">pdxH</name>
    <name evidence="10" type="ORF">OO17_01620</name>
</gene>
<dbReference type="EC" id="1.4.3.5" evidence="6"/>
<evidence type="ECO:0000259" key="9">
    <source>
        <dbReference type="Pfam" id="PF10590"/>
    </source>
</evidence>
<dbReference type="InterPro" id="IPR019740">
    <property type="entry name" value="Pyridox_Oxase_CS"/>
</dbReference>
<dbReference type="UniPathway" id="UPA01068">
    <property type="reaction ID" value="UER00304"/>
</dbReference>
<name>A0A0D7F4A9_RHOPL</name>
<accession>A0A0D7F4A9</accession>
<feature type="binding site" evidence="6 7">
    <location>
        <position position="194"/>
    </location>
    <ligand>
        <name>FMN</name>
        <dbReference type="ChEBI" id="CHEBI:58210"/>
    </ligand>
</feature>
<comment type="similarity">
    <text evidence="1 6">Belongs to the pyridoxamine 5'-phosphate oxidase family.</text>
</comment>
<feature type="binding site" evidence="6 7">
    <location>
        <position position="184"/>
    </location>
    <ligand>
        <name>FMN</name>
        <dbReference type="ChEBI" id="CHEBI:58210"/>
    </ligand>
</feature>
<dbReference type="PIRSF" id="PIRSF000190">
    <property type="entry name" value="Pyd_amn-ph_oxd"/>
    <property type="match status" value="1"/>
</dbReference>
<dbReference type="GO" id="GO:0004733">
    <property type="term" value="F:pyridoxamine phosphate oxidase activity"/>
    <property type="evidence" value="ECO:0007669"/>
    <property type="project" value="UniProtKB-UniRule"/>
</dbReference>
<feature type="binding site" evidence="6">
    <location>
        <begin position="75"/>
        <end position="76"/>
    </location>
    <ligand>
        <name>FMN</name>
        <dbReference type="ChEBI" id="CHEBI:58210"/>
    </ligand>
</feature>
<evidence type="ECO:0000256" key="6">
    <source>
        <dbReference type="HAMAP-Rule" id="MF_01629"/>
    </source>
</evidence>
<dbReference type="PANTHER" id="PTHR10851:SF0">
    <property type="entry name" value="PYRIDOXINE-5'-PHOSPHATE OXIDASE"/>
    <property type="match status" value="1"/>
</dbReference>
<dbReference type="InterPro" id="IPR012349">
    <property type="entry name" value="Split_barrel_FMN-bd"/>
</dbReference>
<dbReference type="NCBIfam" id="NF004231">
    <property type="entry name" value="PRK05679.1"/>
    <property type="match status" value="1"/>
</dbReference>
<dbReference type="Gene3D" id="2.30.110.10">
    <property type="entry name" value="Electron Transport, Fmn-binding Protein, Chain A"/>
    <property type="match status" value="1"/>
</dbReference>
<evidence type="ECO:0000256" key="3">
    <source>
        <dbReference type="ARBA" id="ARBA00022643"/>
    </source>
</evidence>
<feature type="binding site" evidence="6 7">
    <location>
        <begin position="139"/>
        <end position="140"/>
    </location>
    <ligand>
        <name>FMN</name>
        <dbReference type="ChEBI" id="CHEBI:58210"/>
    </ligand>
</feature>
<feature type="binding site" evidence="6 7">
    <location>
        <begin position="60"/>
        <end position="65"/>
    </location>
    <ligand>
        <name>FMN</name>
        <dbReference type="ChEBI" id="CHEBI:58210"/>
    </ligand>
</feature>
<dbReference type="PROSITE" id="PS01064">
    <property type="entry name" value="PYRIDOX_OXIDASE"/>
    <property type="match status" value="1"/>
</dbReference>
<dbReference type="InterPro" id="IPR011576">
    <property type="entry name" value="Pyridox_Oxase_N"/>
</dbReference>
<dbReference type="RefSeq" id="WP_044404837.1">
    <property type="nucleotide sequence ID" value="NZ_JXXE01000031.1"/>
</dbReference>
<comment type="caution">
    <text evidence="10">The sequence shown here is derived from an EMBL/GenBank/DDBJ whole genome shotgun (WGS) entry which is preliminary data.</text>
</comment>
<comment type="catalytic activity">
    <reaction evidence="6">
        <text>pyridoxine 5'-phosphate + O2 = pyridoxal 5'-phosphate + H2O2</text>
        <dbReference type="Rhea" id="RHEA:15149"/>
        <dbReference type="ChEBI" id="CHEBI:15379"/>
        <dbReference type="ChEBI" id="CHEBI:16240"/>
        <dbReference type="ChEBI" id="CHEBI:58589"/>
        <dbReference type="ChEBI" id="CHEBI:597326"/>
        <dbReference type="EC" id="1.4.3.5"/>
    </reaction>
</comment>
<dbReference type="SUPFAM" id="SSF50475">
    <property type="entry name" value="FMN-binding split barrel"/>
    <property type="match status" value="1"/>
</dbReference>
<keyword evidence="4 6" id="KW-0560">Oxidoreductase</keyword>
<feature type="binding site" evidence="6">
    <location>
        <begin position="190"/>
        <end position="192"/>
    </location>
    <ligand>
        <name>substrate</name>
    </ligand>
</feature>
<dbReference type="AlphaFoldDB" id="A0A0D7F4A9"/>
<evidence type="ECO:0000313" key="11">
    <source>
        <dbReference type="Proteomes" id="UP000032515"/>
    </source>
</evidence>
<dbReference type="HAMAP" id="MF_01629">
    <property type="entry name" value="PdxH"/>
    <property type="match status" value="1"/>
</dbReference>
<dbReference type="GO" id="GO:0010181">
    <property type="term" value="F:FMN binding"/>
    <property type="evidence" value="ECO:0007669"/>
    <property type="project" value="UniProtKB-UniRule"/>
</dbReference>
<feature type="binding site" evidence="6">
    <location>
        <position position="122"/>
    </location>
    <ligand>
        <name>substrate</name>
    </ligand>
</feature>
<evidence type="ECO:0000256" key="2">
    <source>
        <dbReference type="ARBA" id="ARBA00022630"/>
    </source>
</evidence>
<sequence length="213" mass="23811">MSDTSSIKHPTPLTSGDFTAAEEPFALFAEWLAEAVTAEPNDPNAMALATSDPDGLPDVRMVLMKGFDAQGFVFYSHIASQKGRQLAANPKAALVFHWKSLRRQVRVRGSVTPVSAAEADAYFASRPKQAQIGAWASKQSQPLESRFAFEQAIAMAAARHVIGEVPRPPGWSGWRIAPAQFEFWHDRPFRLHDRIEFRRDAPDHPWTKTRLYP</sequence>
<comment type="pathway">
    <text evidence="6">Cofactor metabolism; pyridoxal 5'-phosphate salvage; pyridoxal 5'-phosphate from pyridoxine 5'-phosphate: step 1/1.</text>
</comment>
<comment type="catalytic activity">
    <reaction evidence="6">
        <text>pyridoxamine 5'-phosphate + O2 + H2O = pyridoxal 5'-phosphate + H2O2 + NH4(+)</text>
        <dbReference type="Rhea" id="RHEA:15817"/>
        <dbReference type="ChEBI" id="CHEBI:15377"/>
        <dbReference type="ChEBI" id="CHEBI:15379"/>
        <dbReference type="ChEBI" id="CHEBI:16240"/>
        <dbReference type="ChEBI" id="CHEBI:28938"/>
        <dbReference type="ChEBI" id="CHEBI:58451"/>
        <dbReference type="ChEBI" id="CHEBI:597326"/>
        <dbReference type="EC" id="1.4.3.5"/>
    </reaction>
</comment>
<evidence type="ECO:0000256" key="5">
    <source>
        <dbReference type="ARBA" id="ARBA00023096"/>
    </source>
</evidence>
<organism evidence="10 11">
    <name type="scientific">Rhodopseudomonas palustris</name>
    <dbReference type="NCBI Taxonomy" id="1076"/>
    <lineage>
        <taxon>Bacteria</taxon>
        <taxon>Pseudomonadati</taxon>
        <taxon>Pseudomonadota</taxon>
        <taxon>Alphaproteobacteria</taxon>
        <taxon>Hyphomicrobiales</taxon>
        <taxon>Nitrobacteraceae</taxon>
        <taxon>Rhodopseudomonas</taxon>
    </lineage>
</organism>
<comment type="function">
    <text evidence="6">Catalyzes the oxidation of either pyridoxine 5'-phosphate (PNP) or pyridoxamine 5'-phosphate (PMP) into pyridoxal 5'-phosphate (PLP).</text>
</comment>
<comment type="cofactor">
    <cofactor evidence="6 7">
        <name>FMN</name>
        <dbReference type="ChEBI" id="CHEBI:58210"/>
    </cofactor>
    <text evidence="6 7">Binds 1 FMN per subunit.</text>
</comment>
<feature type="binding site" evidence="6">
    <location>
        <position position="65"/>
    </location>
    <ligand>
        <name>substrate</name>
    </ligand>
</feature>
<evidence type="ECO:0000256" key="1">
    <source>
        <dbReference type="ARBA" id="ARBA00007301"/>
    </source>
</evidence>
<dbReference type="GO" id="GO:0008615">
    <property type="term" value="P:pyridoxine biosynthetic process"/>
    <property type="evidence" value="ECO:0007669"/>
    <property type="project" value="UniProtKB-UniRule"/>
</dbReference>
<reference evidence="10 11" key="1">
    <citation type="submission" date="2014-11" db="EMBL/GenBank/DDBJ databases">
        <title>Genomics and ecophysiology of heterotrophic nitrogen fixing bacteria isolated from estuarine surface water.</title>
        <authorList>
            <person name="Bentzon-Tilia M."/>
            <person name="Severin I."/>
            <person name="Hansen L.H."/>
            <person name="Riemann L."/>
        </authorList>
    </citation>
    <scope>NUCLEOTIDE SEQUENCE [LARGE SCALE GENOMIC DNA]</scope>
    <source>
        <strain evidence="10 11">BAL398</strain>
    </source>
</reference>
<feature type="binding site" evidence="6">
    <location>
        <position position="126"/>
    </location>
    <ligand>
        <name>substrate</name>
    </ligand>
</feature>
<protein>
    <recommendedName>
        <fullName evidence="6">Pyridoxine/pyridoxamine 5'-phosphate oxidase</fullName>
        <ecNumber evidence="6">1.4.3.5</ecNumber>
    </recommendedName>
    <alternativeName>
        <fullName evidence="6">PNP/PMP oxidase</fullName>
        <shortName evidence="6">PNPOx</shortName>
    </alternativeName>
    <alternativeName>
        <fullName evidence="6">Pyridoxal 5'-phosphate synthase</fullName>
    </alternativeName>
</protein>
<dbReference type="STRING" id="1421013.GCA_000504425_03532"/>
<dbReference type="Proteomes" id="UP000032515">
    <property type="component" value="Unassembled WGS sequence"/>
</dbReference>
<dbReference type="InterPro" id="IPR019576">
    <property type="entry name" value="Pyridoxamine_oxidase_dimer_C"/>
</dbReference>
<feature type="binding site" evidence="6 7">
    <location>
        <position position="82"/>
    </location>
    <ligand>
        <name>FMN</name>
        <dbReference type="ChEBI" id="CHEBI:58210"/>
    </ligand>
</feature>
<evidence type="ECO:0000313" key="10">
    <source>
        <dbReference type="EMBL" id="KIZ47924.1"/>
    </source>
</evidence>
<evidence type="ECO:0000256" key="7">
    <source>
        <dbReference type="PIRSR" id="PIRSR000190-2"/>
    </source>
</evidence>
<evidence type="ECO:0000259" key="8">
    <source>
        <dbReference type="Pfam" id="PF01243"/>
    </source>
</evidence>
<keyword evidence="3 6" id="KW-0288">FMN</keyword>
<dbReference type="InterPro" id="IPR000659">
    <property type="entry name" value="Pyridox_Oxase"/>
</dbReference>
<dbReference type="OrthoDB" id="9780392at2"/>
<keyword evidence="2 6" id="KW-0285">Flavoprotein</keyword>
<evidence type="ECO:0000256" key="4">
    <source>
        <dbReference type="ARBA" id="ARBA00023002"/>
    </source>
</evidence>
<dbReference type="EMBL" id="JXXE01000031">
    <property type="protein sequence ID" value="KIZ47924.1"/>
    <property type="molecule type" value="Genomic_DNA"/>
</dbReference>
<dbReference type="Pfam" id="PF10590">
    <property type="entry name" value="PNP_phzG_C"/>
    <property type="match status" value="1"/>
</dbReference>
<dbReference type="PANTHER" id="PTHR10851">
    <property type="entry name" value="PYRIDOXINE-5-PHOSPHATE OXIDASE"/>
    <property type="match status" value="1"/>
</dbReference>